<keyword evidence="1" id="KW-0812">Transmembrane</keyword>
<evidence type="ECO:0000256" key="1">
    <source>
        <dbReference type="SAM" id="Phobius"/>
    </source>
</evidence>
<gene>
    <name evidence="2" type="ORF">IAD41_04215</name>
</gene>
<feature type="transmembrane region" description="Helical" evidence="1">
    <location>
        <begin position="6"/>
        <end position="24"/>
    </location>
</feature>
<accession>A0A9D1K3I4</accession>
<name>A0A9D1K3I4_9BACT</name>
<reference evidence="2" key="1">
    <citation type="submission" date="2020-10" db="EMBL/GenBank/DDBJ databases">
        <authorList>
            <person name="Gilroy R."/>
        </authorList>
    </citation>
    <scope>NUCLEOTIDE SEQUENCE</scope>
    <source>
        <strain evidence="2">CHK152-2994</strain>
    </source>
</reference>
<evidence type="ECO:0000313" key="2">
    <source>
        <dbReference type="EMBL" id="HIS82792.1"/>
    </source>
</evidence>
<dbReference type="Proteomes" id="UP000824139">
    <property type="component" value="Unassembled WGS sequence"/>
</dbReference>
<dbReference type="EMBL" id="DVJO01000090">
    <property type="protein sequence ID" value="HIS82792.1"/>
    <property type="molecule type" value="Genomic_DNA"/>
</dbReference>
<reference evidence="2" key="2">
    <citation type="journal article" date="2021" name="PeerJ">
        <title>Extensive microbial diversity within the chicken gut microbiome revealed by metagenomics and culture.</title>
        <authorList>
            <person name="Gilroy R."/>
            <person name="Ravi A."/>
            <person name="Getino M."/>
            <person name="Pursley I."/>
            <person name="Horton D.L."/>
            <person name="Alikhan N.F."/>
            <person name="Baker D."/>
            <person name="Gharbi K."/>
            <person name="Hall N."/>
            <person name="Watson M."/>
            <person name="Adriaenssens E.M."/>
            <person name="Foster-Nyarko E."/>
            <person name="Jarju S."/>
            <person name="Secka A."/>
            <person name="Antonio M."/>
            <person name="Oren A."/>
            <person name="Chaudhuri R.R."/>
            <person name="La Ragione R."/>
            <person name="Hildebrand F."/>
            <person name="Pallen M.J."/>
        </authorList>
    </citation>
    <scope>NUCLEOTIDE SEQUENCE</scope>
    <source>
        <strain evidence="2">CHK152-2994</strain>
    </source>
</reference>
<evidence type="ECO:0000313" key="3">
    <source>
        <dbReference type="Proteomes" id="UP000824139"/>
    </source>
</evidence>
<proteinExistence type="predicted"/>
<organism evidence="2 3">
    <name type="scientific">Candidatus Scatenecus faecavium</name>
    <dbReference type="NCBI Taxonomy" id="2840915"/>
    <lineage>
        <taxon>Bacteria</taxon>
        <taxon>Candidatus Scatenecus</taxon>
    </lineage>
</organism>
<dbReference type="AlphaFoldDB" id="A0A9D1K3I4"/>
<keyword evidence="1" id="KW-0472">Membrane</keyword>
<sequence>MKLKIYFGIIAILTCFLIYAVFFMKSDYITDETLPPTVAVKQVTIGDTNIKTYTPDFLPKPIPEDVLKGSEENDFYYYLFLNPNRKTIFYQYKTGSKSPEDSETFHKDIENYLGKVLIDGNYKNYWVTDKGAKIYERRILQFNKTANYVPGEGDSKALIKQMEDANARIEAVKNFYKECAKTMCIINNKTHEYVVIDKRNVDVAKKALEDYKRW</sequence>
<keyword evidence="1" id="KW-1133">Transmembrane helix</keyword>
<protein>
    <submittedName>
        <fullName evidence="2">Uncharacterized protein</fullName>
    </submittedName>
</protein>
<comment type="caution">
    <text evidence="2">The sequence shown here is derived from an EMBL/GenBank/DDBJ whole genome shotgun (WGS) entry which is preliminary data.</text>
</comment>